<feature type="transmembrane region" description="Helical" evidence="2">
    <location>
        <begin position="175"/>
        <end position="195"/>
    </location>
</feature>
<dbReference type="AlphaFoldDB" id="A0A1C4UEB0"/>
<evidence type="ECO:0000313" key="3">
    <source>
        <dbReference type="EMBL" id="SCE70002.1"/>
    </source>
</evidence>
<proteinExistence type="predicted"/>
<feature type="transmembrane region" description="Helical" evidence="2">
    <location>
        <begin position="101"/>
        <end position="123"/>
    </location>
</feature>
<feature type="compositionally biased region" description="Basic and acidic residues" evidence="1">
    <location>
        <begin position="200"/>
        <end position="215"/>
    </location>
</feature>
<keyword evidence="2" id="KW-0812">Transmembrane</keyword>
<sequence length="239" mass="24371">MFRPANAERWPMSDDLSIPRQDSRAGGATVVEWGGPEPAPSGRVGRPLSRLGRDRRIPLVAAGLGGVAAFASLVGEWLVMTVPTGGPGGDTLRVPGGVSDVGGFGLGYLVGLFALVTAAALALRGSAAVRHDARVAGLALSTALIGALVATSVSLDDSGRRALYSSEDGFQVEYGRGLVAAFAACVLLAAALYLAGRTDAGRPDESAPRAEHPPAEEADLPPGPADLTVQPTVPFARPE</sequence>
<keyword evidence="2" id="KW-1133">Transmembrane helix</keyword>
<evidence type="ECO:0000313" key="4">
    <source>
        <dbReference type="Proteomes" id="UP000199375"/>
    </source>
</evidence>
<keyword evidence="2" id="KW-0472">Membrane</keyword>
<evidence type="ECO:0000256" key="2">
    <source>
        <dbReference type="SAM" id="Phobius"/>
    </source>
</evidence>
<feature type="region of interest" description="Disordered" evidence="1">
    <location>
        <begin position="200"/>
        <end position="239"/>
    </location>
</feature>
<feature type="transmembrane region" description="Helical" evidence="2">
    <location>
        <begin position="135"/>
        <end position="155"/>
    </location>
</feature>
<organism evidence="3 4">
    <name type="scientific">Micromonospora haikouensis</name>
    <dbReference type="NCBI Taxonomy" id="686309"/>
    <lineage>
        <taxon>Bacteria</taxon>
        <taxon>Bacillati</taxon>
        <taxon>Actinomycetota</taxon>
        <taxon>Actinomycetes</taxon>
        <taxon>Micromonosporales</taxon>
        <taxon>Micromonosporaceae</taxon>
        <taxon>Micromonospora</taxon>
    </lineage>
</organism>
<protein>
    <submittedName>
        <fullName evidence="3">Uncharacterized protein</fullName>
    </submittedName>
</protein>
<feature type="transmembrane region" description="Helical" evidence="2">
    <location>
        <begin position="59"/>
        <end position="81"/>
    </location>
</feature>
<dbReference type="Proteomes" id="UP000199375">
    <property type="component" value="Unassembled WGS sequence"/>
</dbReference>
<evidence type="ECO:0000256" key="1">
    <source>
        <dbReference type="SAM" id="MobiDB-lite"/>
    </source>
</evidence>
<gene>
    <name evidence="3" type="ORF">GA0070558_103106</name>
</gene>
<name>A0A1C4UEB0_9ACTN</name>
<accession>A0A1C4UEB0</accession>
<reference evidence="3 4" key="1">
    <citation type="submission" date="2016-06" db="EMBL/GenBank/DDBJ databases">
        <authorList>
            <person name="Kjaerup R.B."/>
            <person name="Dalgaard T.S."/>
            <person name="Juul-Madsen H.R."/>
        </authorList>
    </citation>
    <scope>NUCLEOTIDE SEQUENCE [LARGE SCALE GENOMIC DNA]</scope>
    <source>
        <strain evidence="3 4">DSM 45626</strain>
    </source>
</reference>
<feature type="region of interest" description="Disordered" evidence="1">
    <location>
        <begin position="1"/>
        <end position="47"/>
    </location>
</feature>
<dbReference type="EMBL" id="FMCW01000003">
    <property type="protein sequence ID" value="SCE70002.1"/>
    <property type="molecule type" value="Genomic_DNA"/>
</dbReference>